<comment type="catalytic activity">
    <reaction evidence="25">
        <text>[GlcNAc-(1-&gt;4)-Mur2Ac(oyl-L-Ala-gamma-D-Glu-L-Lys-D-Ala-D-Ala)](n)-di-trans,octa-cis-undecaprenyl diphosphate + beta-D-GlcNAc-(1-&gt;4)-Mur2Ac(oyl-L-Ala-gamma-D-Glu-L-Lys-D-Ala-D-Ala)-di-trans,octa-cis-undecaprenyl diphosphate = [GlcNAc-(1-&gt;4)-Mur2Ac(oyl-L-Ala-gamma-D-Glu-L-Lys-D-Ala-D-Ala)](n+1)-di-trans,octa-cis-undecaprenyl diphosphate + di-trans,octa-cis-undecaprenyl diphosphate + H(+)</text>
        <dbReference type="Rhea" id="RHEA:23708"/>
        <dbReference type="Rhea" id="RHEA-COMP:9602"/>
        <dbReference type="Rhea" id="RHEA-COMP:9603"/>
        <dbReference type="ChEBI" id="CHEBI:15378"/>
        <dbReference type="ChEBI" id="CHEBI:58405"/>
        <dbReference type="ChEBI" id="CHEBI:60033"/>
        <dbReference type="ChEBI" id="CHEBI:78435"/>
        <dbReference type="EC" id="2.4.99.28"/>
    </reaction>
</comment>
<comment type="pathway">
    <text evidence="3">Cell wall biogenesis; peptidoglycan biosynthesis.</text>
</comment>
<dbReference type="InterPro" id="IPR001264">
    <property type="entry name" value="Glyco_trans_51"/>
</dbReference>
<evidence type="ECO:0000256" key="6">
    <source>
        <dbReference type="ARBA" id="ARBA00012448"/>
    </source>
</evidence>
<comment type="similarity">
    <text evidence="4">In the C-terminal section; belongs to the transpeptidase family.</text>
</comment>
<evidence type="ECO:0000256" key="2">
    <source>
        <dbReference type="ARBA" id="ARBA00004401"/>
    </source>
</evidence>
<dbReference type="RefSeq" id="WP_353893073.1">
    <property type="nucleotide sequence ID" value="NZ_CP159485.1"/>
</dbReference>
<dbReference type="EMBL" id="CP159485">
    <property type="protein sequence ID" value="XCI28519.1"/>
    <property type="molecule type" value="Genomic_DNA"/>
</dbReference>
<evidence type="ECO:0000256" key="20">
    <source>
        <dbReference type="ARBA" id="ARBA00023251"/>
    </source>
</evidence>
<reference evidence="29" key="2">
    <citation type="submission" date="2024-06" db="EMBL/GenBank/DDBJ databases">
        <authorList>
            <person name="Petrova K.O."/>
            <person name="Toshchakov S.V."/>
            <person name="Boltjanskaja Y.V."/>
            <person name="Kevbrin V.V."/>
        </authorList>
    </citation>
    <scope>NUCLEOTIDE SEQUENCE</scope>
    <source>
        <strain evidence="29">Z-710</strain>
    </source>
</reference>
<evidence type="ECO:0000256" key="12">
    <source>
        <dbReference type="ARBA" id="ARBA00022679"/>
    </source>
</evidence>
<evidence type="ECO:0000256" key="15">
    <source>
        <dbReference type="ARBA" id="ARBA00022960"/>
    </source>
</evidence>
<dbReference type="Gene3D" id="1.10.3810.10">
    <property type="entry name" value="Biosynthetic peptidoglycan transglycosylase-like"/>
    <property type="match status" value="1"/>
</dbReference>
<dbReference type="GO" id="GO:0030288">
    <property type="term" value="C:outer membrane-bounded periplasmic space"/>
    <property type="evidence" value="ECO:0007669"/>
    <property type="project" value="TreeGrafter"/>
</dbReference>
<dbReference type="GO" id="GO:0008955">
    <property type="term" value="F:peptidoglycan glycosyltransferase activity"/>
    <property type="evidence" value="ECO:0007669"/>
    <property type="project" value="UniProtKB-EC"/>
</dbReference>
<dbReference type="InterPro" id="IPR050396">
    <property type="entry name" value="Glycosyltr_51/Transpeptidase"/>
</dbReference>
<evidence type="ECO:0000256" key="19">
    <source>
        <dbReference type="ARBA" id="ARBA00023136"/>
    </source>
</evidence>
<reference evidence="29" key="1">
    <citation type="journal article" date="2018" name="Antonie Van Leeuwenhoek">
        <title>Proteinivorax hydrogeniformans sp. nov., an anaerobic, haloalkaliphilic bacterium fermenting proteinaceous compounds with high hydrogen production.</title>
        <authorList>
            <person name="Boltyanskaya Y."/>
            <person name="Detkova E."/>
            <person name="Pimenov N."/>
            <person name="Kevbrin V."/>
        </authorList>
    </citation>
    <scope>NUCLEOTIDE SEQUENCE</scope>
    <source>
        <strain evidence="29">Z-710</strain>
    </source>
</reference>
<keyword evidence="15" id="KW-0133">Cell shape</keyword>
<evidence type="ECO:0000256" key="9">
    <source>
        <dbReference type="ARBA" id="ARBA00022645"/>
    </source>
</evidence>
<evidence type="ECO:0000256" key="4">
    <source>
        <dbReference type="ARBA" id="ARBA00007090"/>
    </source>
</evidence>
<keyword evidence="16" id="KW-0735">Signal-anchor</keyword>
<comment type="similarity">
    <text evidence="5">In the N-terminal section; belongs to the glycosyltransferase 51 family.</text>
</comment>
<dbReference type="InterPro" id="IPR036950">
    <property type="entry name" value="PBP_transglycosylase"/>
</dbReference>
<dbReference type="GO" id="GO:0009252">
    <property type="term" value="P:peptidoglycan biosynthetic process"/>
    <property type="evidence" value="ECO:0007669"/>
    <property type="project" value="UniProtKB-KW"/>
</dbReference>
<evidence type="ECO:0000256" key="21">
    <source>
        <dbReference type="ARBA" id="ARBA00023268"/>
    </source>
</evidence>
<dbReference type="SUPFAM" id="SSF53955">
    <property type="entry name" value="Lysozyme-like"/>
    <property type="match status" value="1"/>
</dbReference>
<evidence type="ECO:0000256" key="27">
    <source>
        <dbReference type="SAM" id="Phobius"/>
    </source>
</evidence>
<evidence type="ECO:0000256" key="22">
    <source>
        <dbReference type="ARBA" id="ARBA00023316"/>
    </source>
</evidence>
<keyword evidence="21" id="KW-0511">Multifunctional enzyme</keyword>
<evidence type="ECO:0000256" key="16">
    <source>
        <dbReference type="ARBA" id="ARBA00022968"/>
    </source>
</evidence>
<organism evidence="29">
    <name type="scientific">Proteinivorax hydrogeniformans</name>
    <dbReference type="NCBI Taxonomy" id="1826727"/>
    <lineage>
        <taxon>Bacteria</taxon>
        <taxon>Bacillati</taxon>
        <taxon>Bacillota</taxon>
        <taxon>Clostridia</taxon>
        <taxon>Eubacteriales</taxon>
        <taxon>Proteinivoracaceae</taxon>
        <taxon>Proteinivorax</taxon>
    </lineage>
</organism>
<feature type="domain" description="Glycosyl transferase family 51" evidence="28">
    <location>
        <begin position="61"/>
        <end position="235"/>
    </location>
</feature>
<dbReference type="InterPro" id="IPR023346">
    <property type="entry name" value="Lysozyme-like_dom_sf"/>
</dbReference>
<dbReference type="GO" id="GO:0009002">
    <property type="term" value="F:serine-type D-Ala-D-Ala carboxypeptidase activity"/>
    <property type="evidence" value="ECO:0007669"/>
    <property type="project" value="UniProtKB-EC"/>
</dbReference>
<evidence type="ECO:0000256" key="13">
    <source>
        <dbReference type="ARBA" id="ARBA00022692"/>
    </source>
</evidence>
<comment type="catalytic activity">
    <reaction evidence="23">
        <text>Preferential cleavage: (Ac)2-L-Lys-D-Ala-|-D-Ala. Also transpeptidation of peptidyl-alanyl moieties that are N-acyl substituents of D-alanine.</text>
        <dbReference type="EC" id="3.4.16.4"/>
    </reaction>
</comment>
<evidence type="ECO:0000256" key="17">
    <source>
        <dbReference type="ARBA" id="ARBA00022984"/>
    </source>
</evidence>
<dbReference type="EC" id="2.4.99.28" evidence="24"/>
<evidence type="ECO:0000256" key="14">
    <source>
        <dbReference type="ARBA" id="ARBA00022801"/>
    </source>
</evidence>
<name>A0AAU8HSP5_9FIRM</name>
<sequence>MKIIRWIFRASIAVVLIAVLFVSYTYISIKVPFSSRYIDWENPKPIYDANREISIIEDVLVREFHANRIDFVSIDDMPEHLTKAFIAIEDNRFYRHPGFDVKGMMRALSVNIRNREITQGGSTITQQLARNLFLNHEQTAERKLLEIVIAFELERQFTKEQILEMYLNQIYFGSGNWGVEQASKNYFSGTSAKEVNLSQAAALAGIIQAPNVYGPAVQVNSQIAIDQRQIVLNRMLEKGFITNQELKNAVNKD</sequence>
<evidence type="ECO:0000256" key="18">
    <source>
        <dbReference type="ARBA" id="ARBA00022989"/>
    </source>
</evidence>
<comment type="subcellular location">
    <subcellularLocation>
        <location evidence="2">Cell membrane</location>
        <topology evidence="2">Single-pass type II membrane protein</topology>
    </subcellularLocation>
</comment>
<evidence type="ECO:0000256" key="26">
    <source>
        <dbReference type="ARBA" id="ARBA00060592"/>
    </source>
</evidence>
<keyword evidence="10" id="KW-0645">Protease</keyword>
<evidence type="ECO:0000256" key="3">
    <source>
        <dbReference type="ARBA" id="ARBA00004752"/>
    </source>
</evidence>
<keyword evidence="20" id="KW-0046">Antibiotic resistance</keyword>
<feature type="transmembrane region" description="Helical" evidence="27">
    <location>
        <begin position="6"/>
        <end position="27"/>
    </location>
</feature>
<proteinExistence type="inferred from homology"/>
<keyword evidence="8" id="KW-1003">Cell membrane</keyword>
<keyword evidence="13 27" id="KW-0812">Transmembrane</keyword>
<gene>
    <name evidence="29" type="ORF">PRVXH_002480</name>
</gene>
<dbReference type="EC" id="3.4.16.4" evidence="6"/>
<comment type="function">
    <text evidence="1">Cell wall formation. Synthesis of cross-linked peptidoglycan from the lipid intermediates. The enzyme has a penicillin-insensitive transglycosylase N-terminal domain (formation of linear glycan strands) and a penicillin-sensitive transpeptidase C-terminal domain (cross-linking of the peptide subunits).</text>
</comment>
<evidence type="ECO:0000256" key="10">
    <source>
        <dbReference type="ARBA" id="ARBA00022670"/>
    </source>
</evidence>
<keyword evidence="18 27" id="KW-1133">Transmembrane helix</keyword>
<evidence type="ECO:0000256" key="24">
    <source>
        <dbReference type="ARBA" id="ARBA00044770"/>
    </source>
</evidence>
<dbReference type="GO" id="GO:0005886">
    <property type="term" value="C:plasma membrane"/>
    <property type="evidence" value="ECO:0007669"/>
    <property type="project" value="UniProtKB-SubCell"/>
</dbReference>
<dbReference type="PANTHER" id="PTHR32282:SF11">
    <property type="entry name" value="PENICILLIN-BINDING PROTEIN 1B"/>
    <property type="match status" value="1"/>
</dbReference>
<keyword evidence="17" id="KW-0573">Peptidoglycan synthesis</keyword>
<protein>
    <recommendedName>
        <fullName evidence="7">Penicillin-binding protein 1A</fullName>
        <ecNumber evidence="24">2.4.99.28</ecNumber>
        <ecNumber evidence="6">3.4.16.4</ecNumber>
    </recommendedName>
</protein>
<dbReference type="GO" id="GO:0008360">
    <property type="term" value="P:regulation of cell shape"/>
    <property type="evidence" value="ECO:0007669"/>
    <property type="project" value="UniProtKB-KW"/>
</dbReference>
<accession>A0AAU8HSP5</accession>
<dbReference type="GO" id="GO:0046677">
    <property type="term" value="P:response to antibiotic"/>
    <property type="evidence" value="ECO:0007669"/>
    <property type="project" value="UniProtKB-KW"/>
</dbReference>
<keyword evidence="9" id="KW-0121">Carboxypeptidase</keyword>
<dbReference type="GO" id="GO:0071555">
    <property type="term" value="P:cell wall organization"/>
    <property type="evidence" value="ECO:0007669"/>
    <property type="project" value="UniProtKB-KW"/>
</dbReference>
<keyword evidence="19 27" id="KW-0472">Membrane</keyword>
<evidence type="ECO:0000256" key="7">
    <source>
        <dbReference type="ARBA" id="ARBA00018638"/>
    </source>
</evidence>
<evidence type="ECO:0000256" key="5">
    <source>
        <dbReference type="ARBA" id="ARBA00007739"/>
    </source>
</evidence>
<evidence type="ECO:0000256" key="23">
    <source>
        <dbReference type="ARBA" id="ARBA00034000"/>
    </source>
</evidence>
<keyword evidence="11" id="KW-0328">Glycosyltransferase</keyword>
<keyword evidence="22" id="KW-0961">Cell wall biogenesis/degradation</keyword>
<dbReference type="AlphaFoldDB" id="A0AAU8HSP5"/>
<evidence type="ECO:0000256" key="25">
    <source>
        <dbReference type="ARBA" id="ARBA00049902"/>
    </source>
</evidence>
<evidence type="ECO:0000256" key="11">
    <source>
        <dbReference type="ARBA" id="ARBA00022676"/>
    </source>
</evidence>
<evidence type="ECO:0000256" key="8">
    <source>
        <dbReference type="ARBA" id="ARBA00022475"/>
    </source>
</evidence>
<comment type="pathway">
    <text evidence="26">Glycan biosynthesis.</text>
</comment>
<evidence type="ECO:0000313" key="29">
    <source>
        <dbReference type="EMBL" id="XCI28519.1"/>
    </source>
</evidence>
<keyword evidence="14" id="KW-0378">Hydrolase</keyword>
<evidence type="ECO:0000256" key="1">
    <source>
        <dbReference type="ARBA" id="ARBA00002624"/>
    </source>
</evidence>
<evidence type="ECO:0000259" key="28">
    <source>
        <dbReference type="Pfam" id="PF00912"/>
    </source>
</evidence>
<dbReference type="PANTHER" id="PTHR32282">
    <property type="entry name" value="BINDING PROTEIN TRANSPEPTIDASE, PUTATIVE-RELATED"/>
    <property type="match status" value="1"/>
</dbReference>
<dbReference type="Pfam" id="PF00912">
    <property type="entry name" value="Transgly"/>
    <property type="match status" value="1"/>
</dbReference>
<dbReference type="GO" id="GO:0006508">
    <property type="term" value="P:proteolysis"/>
    <property type="evidence" value="ECO:0007669"/>
    <property type="project" value="UniProtKB-KW"/>
</dbReference>
<keyword evidence="12" id="KW-0808">Transferase</keyword>
<dbReference type="FunFam" id="1.10.3810.10:FF:000001">
    <property type="entry name" value="Penicillin-binding protein 1A"/>
    <property type="match status" value="1"/>
</dbReference>